<evidence type="ECO:0000256" key="4">
    <source>
        <dbReference type="ARBA" id="ARBA00022490"/>
    </source>
</evidence>
<keyword evidence="8" id="KW-0862">Zinc</keyword>
<dbReference type="Proteomes" id="UP000014680">
    <property type="component" value="Unassembled WGS sequence"/>
</dbReference>
<proteinExistence type="predicted"/>
<keyword evidence="4" id="KW-0963">Cytoplasm</keyword>
<evidence type="ECO:0000256" key="6">
    <source>
        <dbReference type="ARBA" id="ARBA00022771"/>
    </source>
</evidence>
<dbReference type="GeneID" id="14891179"/>
<dbReference type="VEuPathDB" id="AmoebaDB:EIN_381400"/>
<dbReference type="OMA" id="KIPCHEL"/>
<dbReference type="SUPFAM" id="SSF57850">
    <property type="entry name" value="RING/U-box"/>
    <property type="match status" value="1"/>
</dbReference>
<dbReference type="PANTHER" id="PTHR11210">
    <property type="entry name" value="RING BOX"/>
    <property type="match status" value="1"/>
</dbReference>
<evidence type="ECO:0000256" key="7">
    <source>
        <dbReference type="ARBA" id="ARBA00022786"/>
    </source>
</evidence>
<dbReference type="InterPro" id="IPR013083">
    <property type="entry name" value="Znf_RING/FYVE/PHD"/>
</dbReference>
<dbReference type="OrthoDB" id="8962942at2759"/>
<dbReference type="Gene3D" id="3.30.40.10">
    <property type="entry name" value="Zinc/RING finger domain, C3HC4 (zinc finger)"/>
    <property type="match status" value="1"/>
</dbReference>
<dbReference type="EMBL" id="KB206395">
    <property type="protein sequence ID" value="ELP92173.1"/>
    <property type="molecule type" value="Genomic_DNA"/>
</dbReference>
<dbReference type="AlphaFoldDB" id="A0A0A1UAR7"/>
<sequence>MSVPEKSKDDDQISLKKWSGVGLWSYKIEAVTCSICTLKLSEPCLTCQSTHTACSVSTGACNHAFHSHCIEHWLKTKPVCPIDFGPWVCDSTEIIPQKPVDKV</sequence>
<keyword evidence="6 10" id="KW-0863">Zinc-finger</keyword>
<keyword evidence="9" id="KW-0539">Nucleus</keyword>
<keyword evidence="7" id="KW-0833">Ubl conjugation pathway</keyword>
<dbReference type="InterPro" id="IPR001841">
    <property type="entry name" value="Znf_RING"/>
</dbReference>
<dbReference type="RefSeq" id="XP_004258944.1">
    <property type="nucleotide sequence ID" value="XM_004258896.1"/>
</dbReference>
<dbReference type="PROSITE" id="PS50089">
    <property type="entry name" value="ZF_RING_2"/>
    <property type="match status" value="1"/>
</dbReference>
<evidence type="ECO:0000256" key="9">
    <source>
        <dbReference type="ARBA" id="ARBA00023242"/>
    </source>
</evidence>
<comment type="subcellular location">
    <subcellularLocation>
        <location evidence="2">Cytoplasm</location>
    </subcellularLocation>
    <subcellularLocation>
        <location evidence="1">Nucleus</location>
    </subcellularLocation>
</comment>
<accession>A0A0A1UAR7</accession>
<gene>
    <name evidence="12" type="ORF">EIN_381400</name>
</gene>
<name>A0A0A1UAR7_ENTIV</name>
<comment type="pathway">
    <text evidence="3">Protein modification; protein ubiquitination.</text>
</comment>
<evidence type="ECO:0000259" key="11">
    <source>
        <dbReference type="PROSITE" id="PS50089"/>
    </source>
</evidence>
<evidence type="ECO:0000256" key="2">
    <source>
        <dbReference type="ARBA" id="ARBA00004496"/>
    </source>
</evidence>
<evidence type="ECO:0000256" key="3">
    <source>
        <dbReference type="ARBA" id="ARBA00004906"/>
    </source>
</evidence>
<evidence type="ECO:0000313" key="13">
    <source>
        <dbReference type="Proteomes" id="UP000014680"/>
    </source>
</evidence>
<evidence type="ECO:0000256" key="1">
    <source>
        <dbReference type="ARBA" id="ARBA00004123"/>
    </source>
</evidence>
<dbReference type="InterPro" id="IPR051031">
    <property type="entry name" value="RING-box_E3_Ubiquitin_Ligase"/>
</dbReference>
<keyword evidence="13" id="KW-1185">Reference proteome</keyword>
<evidence type="ECO:0000256" key="10">
    <source>
        <dbReference type="PROSITE-ProRule" id="PRU00175"/>
    </source>
</evidence>
<reference evidence="12" key="1">
    <citation type="submission" date="2012-10" db="EMBL/GenBank/DDBJ databases">
        <authorList>
            <person name="Zafar N."/>
            <person name="Inman J."/>
            <person name="Hall N."/>
            <person name="Lorenzi H."/>
            <person name="Caler E."/>
        </authorList>
    </citation>
    <scope>NUCLEOTIDE SEQUENCE [LARGE SCALE GENOMIC DNA]</scope>
    <source>
        <strain evidence="12">IP1</strain>
    </source>
</reference>
<dbReference type="KEGG" id="eiv:EIN_381400"/>
<dbReference type="Pfam" id="PF12678">
    <property type="entry name" value="zf-rbx1"/>
    <property type="match status" value="1"/>
</dbReference>
<keyword evidence="5" id="KW-0479">Metal-binding</keyword>
<dbReference type="InterPro" id="IPR024766">
    <property type="entry name" value="Znf_RING_H2"/>
</dbReference>
<evidence type="ECO:0000313" key="12">
    <source>
        <dbReference type="EMBL" id="ELP92173.1"/>
    </source>
</evidence>
<dbReference type="GO" id="GO:0005634">
    <property type="term" value="C:nucleus"/>
    <property type="evidence" value="ECO:0007669"/>
    <property type="project" value="UniProtKB-SubCell"/>
</dbReference>
<dbReference type="GO" id="GO:0008270">
    <property type="term" value="F:zinc ion binding"/>
    <property type="evidence" value="ECO:0007669"/>
    <property type="project" value="UniProtKB-KW"/>
</dbReference>
<feature type="domain" description="RING-type" evidence="11">
    <location>
        <begin position="44"/>
        <end position="83"/>
    </location>
</feature>
<evidence type="ECO:0000256" key="5">
    <source>
        <dbReference type="ARBA" id="ARBA00022723"/>
    </source>
</evidence>
<protein>
    <submittedName>
        <fullName evidence="12">RING-box protein 1B, putative</fullName>
    </submittedName>
</protein>
<dbReference type="GO" id="GO:0005737">
    <property type="term" value="C:cytoplasm"/>
    <property type="evidence" value="ECO:0007669"/>
    <property type="project" value="UniProtKB-SubCell"/>
</dbReference>
<evidence type="ECO:0000256" key="8">
    <source>
        <dbReference type="ARBA" id="ARBA00022833"/>
    </source>
</evidence>
<organism evidence="12 13">
    <name type="scientific">Entamoeba invadens IP1</name>
    <dbReference type="NCBI Taxonomy" id="370355"/>
    <lineage>
        <taxon>Eukaryota</taxon>
        <taxon>Amoebozoa</taxon>
        <taxon>Evosea</taxon>
        <taxon>Archamoebae</taxon>
        <taxon>Mastigamoebida</taxon>
        <taxon>Entamoebidae</taxon>
        <taxon>Entamoeba</taxon>
    </lineage>
</organism>